<feature type="region of interest" description="Disordered" evidence="1">
    <location>
        <begin position="43"/>
        <end position="119"/>
    </location>
</feature>
<protein>
    <submittedName>
        <fullName evidence="3">DUF3996 domain-containing protein</fullName>
    </submittedName>
</protein>
<feature type="chain" id="PRO_5045665091" evidence="2">
    <location>
        <begin position="29"/>
        <end position="274"/>
    </location>
</feature>
<dbReference type="Proteomes" id="UP000230633">
    <property type="component" value="Chromosome"/>
</dbReference>
<sequence>MKKNYQKIFILILIFNLHYFAFSKSNNAYSIKCKQEDNGTTCTTNDNFIPKQQPNPIPKQKPNPTPKQQPNPIPKQKPNPTPKQQPNPIPKQKPNPIPKQKPNPIPKQQPNPYSSPQLMETKSNPYALAAGIGTGNPLVNILISIPYIDIDFGYGGFLYFKSENFHPYILIGIDLIFKQQIGNSLIVGGGFGIDTDWSQANLTVPGTTQPSPYERIGIATRLPISIEYKILQNLSLGLKICSTVGSTIFLTKPTIVFEGMRFKFFAIGFIRVFM</sequence>
<feature type="compositionally biased region" description="Pro residues" evidence="1">
    <location>
        <begin position="53"/>
        <end position="109"/>
    </location>
</feature>
<evidence type="ECO:0000313" key="3">
    <source>
        <dbReference type="EMBL" id="ATQ15995.1"/>
    </source>
</evidence>
<proteinExistence type="predicted"/>
<dbReference type="EMBL" id="CP024333">
    <property type="protein sequence ID" value="ATQ15995.1"/>
    <property type="molecule type" value="Genomic_DNA"/>
</dbReference>
<evidence type="ECO:0000256" key="2">
    <source>
        <dbReference type="SAM" id="SignalP"/>
    </source>
</evidence>
<feature type="signal peptide" evidence="2">
    <location>
        <begin position="1"/>
        <end position="28"/>
    </location>
</feature>
<evidence type="ECO:0000256" key="1">
    <source>
        <dbReference type="SAM" id="MobiDB-lite"/>
    </source>
</evidence>
<keyword evidence="4" id="KW-1185">Reference proteome</keyword>
<keyword evidence="2" id="KW-0732">Signal</keyword>
<evidence type="ECO:0000313" key="4">
    <source>
        <dbReference type="Proteomes" id="UP000230633"/>
    </source>
</evidence>
<dbReference type="InterPro" id="IPR016489">
    <property type="entry name" value="BAPKO_0422-like"/>
</dbReference>
<dbReference type="Pfam" id="PF13161">
    <property type="entry name" value="DUF3996"/>
    <property type="match status" value="1"/>
</dbReference>
<reference evidence="3" key="1">
    <citation type="submission" date="2022-12" db="EMBL/GenBank/DDBJ databases">
        <title>Whole genome sequencing of Borrelia miyamotoi strains isolated at the Russian territory.</title>
        <authorList>
            <person name="Kuleshov K.V."/>
            <person name="Platonov A.E."/>
            <person name="Goptar I.A."/>
            <person name="Shipulin G.A."/>
            <person name="Markelov M.L."/>
            <person name="Koetsveld J."/>
            <person name="Kolyasnikova N.M."/>
            <person name="Sarksyan D.S."/>
            <person name="Toporkova M.G."/>
            <person name="Hovius J.W."/>
        </authorList>
    </citation>
    <scope>NUCLEOTIDE SEQUENCE</scope>
    <source>
        <strain evidence="3">Yekat-1</strain>
    </source>
</reference>
<gene>
    <name evidence="3" type="ORF">CNO13_02275</name>
</gene>
<organism evidence="3 4">
    <name type="scientific">Borrelia miyamotoi</name>
    <dbReference type="NCBI Taxonomy" id="47466"/>
    <lineage>
        <taxon>Bacteria</taxon>
        <taxon>Pseudomonadati</taxon>
        <taxon>Spirochaetota</taxon>
        <taxon>Spirochaetia</taxon>
        <taxon>Spirochaetales</taxon>
        <taxon>Borreliaceae</taxon>
        <taxon>Borrelia</taxon>
    </lineage>
</organism>
<accession>A0ABM6PSX5</accession>
<dbReference type="RefSeq" id="WP_099528495.1">
    <property type="nucleotide sequence ID" value="NZ_CP024333.2"/>
</dbReference>
<name>A0ABM6PSX5_9SPIR</name>